<dbReference type="AlphaFoldDB" id="A0A0A9GQJ5"/>
<proteinExistence type="predicted"/>
<sequence length="51" mass="5902">MKKPVYPSFGVNHRLCAQGRRRARHHQVCADLQAFRLSRDTAAPMQPYMCT</sequence>
<name>A0A0A9GQJ5_ARUDO</name>
<organism evidence="1">
    <name type="scientific">Arundo donax</name>
    <name type="common">Giant reed</name>
    <name type="synonym">Donax arundinaceus</name>
    <dbReference type="NCBI Taxonomy" id="35708"/>
    <lineage>
        <taxon>Eukaryota</taxon>
        <taxon>Viridiplantae</taxon>
        <taxon>Streptophyta</taxon>
        <taxon>Embryophyta</taxon>
        <taxon>Tracheophyta</taxon>
        <taxon>Spermatophyta</taxon>
        <taxon>Magnoliopsida</taxon>
        <taxon>Liliopsida</taxon>
        <taxon>Poales</taxon>
        <taxon>Poaceae</taxon>
        <taxon>PACMAD clade</taxon>
        <taxon>Arundinoideae</taxon>
        <taxon>Arundineae</taxon>
        <taxon>Arundo</taxon>
    </lineage>
</organism>
<reference evidence="1" key="2">
    <citation type="journal article" date="2015" name="Data Brief">
        <title>Shoot transcriptome of the giant reed, Arundo donax.</title>
        <authorList>
            <person name="Barrero R.A."/>
            <person name="Guerrero F.D."/>
            <person name="Moolhuijzen P."/>
            <person name="Goolsby J.A."/>
            <person name="Tidwell J."/>
            <person name="Bellgard S.E."/>
            <person name="Bellgard M.I."/>
        </authorList>
    </citation>
    <scope>NUCLEOTIDE SEQUENCE</scope>
    <source>
        <tissue evidence="1">Shoot tissue taken approximately 20 cm above the soil surface</tissue>
    </source>
</reference>
<evidence type="ECO:0000313" key="1">
    <source>
        <dbReference type="EMBL" id="JAE24836.1"/>
    </source>
</evidence>
<protein>
    <submittedName>
        <fullName evidence="1">Uncharacterized protein</fullName>
    </submittedName>
</protein>
<reference evidence="1" key="1">
    <citation type="submission" date="2014-09" db="EMBL/GenBank/DDBJ databases">
        <authorList>
            <person name="Magalhaes I.L.F."/>
            <person name="Oliveira U."/>
            <person name="Santos F.R."/>
            <person name="Vidigal T.H.D.A."/>
            <person name="Brescovit A.D."/>
            <person name="Santos A.J."/>
        </authorList>
    </citation>
    <scope>NUCLEOTIDE SEQUENCE</scope>
    <source>
        <tissue evidence="1">Shoot tissue taken approximately 20 cm above the soil surface</tissue>
    </source>
</reference>
<accession>A0A0A9GQJ5</accession>
<dbReference type="EMBL" id="GBRH01173060">
    <property type="protein sequence ID" value="JAE24836.1"/>
    <property type="molecule type" value="Transcribed_RNA"/>
</dbReference>